<evidence type="ECO:0000313" key="4">
    <source>
        <dbReference type="Proteomes" id="UP000481288"/>
    </source>
</evidence>
<keyword evidence="2" id="KW-0648">Protein biosynthesis</keyword>
<gene>
    <name evidence="3" type="primary">tif6</name>
    <name evidence="3" type="ORF">LCER1_G007654</name>
</gene>
<organism evidence="3 4">
    <name type="scientific">Lachnellula cervina</name>
    <dbReference type="NCBI Taxonomy" id="1316786"/>
    <lineage>
        <taxon>Eukaryota</taxon>
        <taxon>Fungi</taxon>
        <taxon>Dikarya</taxon>
        <taxon>Ascomycota</taxon>
        <taxon>Pezizomycotina</taxon>
        <taxon>Leotiomycetes</taxon>
        <taxon>Helotiales</taxon>
        <taxon>Lachnaceae</taxon>
        <taxon>Lachnellula</taxon>
    </lineage>
</organism>
<dbReference type="GO" id="GO:0043022">
    <property type="term" value="F:ribosome binding"/>
    <property type="evidence" value="ECO:0007669"/>
    <property type="project" value="InterPro"/>
</dbReference>
<dbReference type="GO" id="GO:0003743">
    <property type="term" value="F:translation initiation factor activity"/>
    <property type="evidence" value="ECO:0007669"/>
    <property type="project" value="UniProtKB-KW"/>
</dbReference>
<reference evidence="3 4" key="1">
    <citation type="submission" date="2018-05" db="EMBL/GenBank/DDBJ databases">
        <title>Whole genome sequencing for identification of molecular markers to develop diagnostic detection tools for the regulated plant pathogen Lachnellula willkommii.</title>
        <authorList>
            <person name="Giroux E."/>
            <person name="Bilodeau G."/>
        </authorList>
    </citation>
    <scope>NUCLEOTIDE SEQUENCE [LARGE SCALE GENOMIC DNA]</scope>
    <source>
        <strain evidence="3 4">CBS 625.97</strain>
    </source>
</reference>
<dbReference type="OrthoDB" id="4155914at2759"/>
<accession>A0A7D8UMZ5</accession>
<evidence type="ECO:0000256" key="1">
    <source>
        <dbReference type="ARBA" id="ARBA00022540"/>
    </source>
</evidence>
<proteinExistence type="predicted"/>
<keyword evidence="4" id="KW-1185">Reference proteome</keyword>
<sequence length="90" mass="9535">MAVRAQFENSNEVGVFATLTNSYALVAVGASENFYSVFEAELADVIPITHATIAGTRIIGRLTAGYVASIFYVRGRFGLGGEGWCLGIGK</sequence>
<dbReference type="AlphaFoldDB" id="A0A7D8UMZ5"/>
<dbReference type="GO" id="GO:0042256">
    <property type="term" value="P:cytosolic ribosome assembly"/>
    <property type="evidence" value="ECO:0007669"/>
    <property type="project" value="InterPro"/>
</dbReference>
<dbReference type="InterPro" id="IPR002769">
    <property type="entry name" value="eIF6"/>
</dbReference>
<dbReference type="Proteomes" id="UP000481288">
    <property type="component" value="Unassembled WGS sequence"/>
</dbReference>
<dbReference type="Pfam" id="PF01912">
    <property type="entry name" value="eIF-6"/>
    <property type="match status" value="1"/>
</dbReference>
<comment type="caution">
    <text evidence="3">The sequence shown here is derived from an EMBL/GenBank/DDBJ whole genome shotgun (WGS) entry which is preliminary data.</text>
</comment>
<evidence type="ECO:0000256" key="2">
    <source>
        <dbReference type="ARBA" id="ARBA00022917"/>
    </source>
</evidence>
<dbReference type="SUPFAM" id="SSF55909">
    <property type="entry name" value="Pentein"/>
    <property type="match status" value="1"/>
</dbReference>
<dbReference type="PANTHER" id="PTHR10784">
    <property type="entry name" value="TRANSLATION INITIATION FACTOR 6"/>
    <property type="match status" value="1"/>
</dbReference>
<evidence type="ECO:0000313" key="3">
    <source>
        <dbReference type="EMBL" id="TVY50348.1"/>
    </source>
</evidence>
<dbReference type="Gene3D" id="3.75.10.10">
    <property type="entry name" value="L-arginine/glycine Amidinotransferase, Chain A"/>
    <property type="match status" value="1"/>
</dbReference>
<name>A0A7D8UMZ5_9HELO</name>
<keyword evidence="1 3" id="KW-0396">Initiation factor</keyword>
<dbReference type="EMBL" id="QGMG01001177">
    <property type="protein sequence ID" value="TVY50348.1"/>
    <property type="molecule type" value="Genomic_DNA"/>
</dbReference>
<protein>
    <submittedName>
        <fullName evidence="3">Eukaryotic translation initiation factor 6</fullName>
    </submittedName>
</protein>